<keyword evidence="7 8" id="KW-0961">Cell wall biogenesis/degradation</keyword>
<evidence type="ECO:0000259" key="9">
    <source>
        <dbReference type="Pfam" id="PF02875"/>
    </source>
</evidence>
<dbReference type="AlphaFoldDB" id="A0A2X4PW39"/>
<dbReference type="GO" id="GO:0051301">
    <property type="term" value="P:cell division"/>
    <property type="evidence" value="ECO:0007669"/>
    <property type="project" value="UniProtKB-KW"/>
</dbReference>
<dbReference type="PANTHER" id="PTHR43692">
    <property type="entry name" value="UDP-N-ACETYLMURAMOYLALANINE--D-GLUTAMATE LIGASE"/>
    <property type="match status" value="1"/>
</dbReference>
<protein>
    <recommendedName>
        <fullName evidence="7 8">UDP-N-acetylmuramoylalanine--D-glutamate ligase</fullName>
        <ecNumber evidence="7 8">6.3.2.9</ecNumber>
    </recommendedName>
    <alternativeName>
        <fullName evidence="7">D-glutamic acid-adding enzyme</fullName>
    </alternativeName>
    <alternativeName>
        <fullName evidence="7">UDP-N-acetylmuramoyl-L-alanyl-D-glutamate synthetase</fullName>
    </alternativeName>
</protein>
<dbReference type="UniPathway" id="UPA00219"/>
<dbReference type="Proteomes" id="UP000249300">
    <property type="component" value="Chromosome 1"/>
</dbReference>
<keyword evidence="3 7" id="KW-0963">Cytoplasm</keyword>
<dbReference type="GO" id="GO:0008360">
    <property type="term" value="P:regulation of cell shape"/>
    <property type="evidence" value="ECO:0007669"/>
    <property type="project" value="UniProtKB-KW"/>
</dbReference>
<keyword evidence="12" id="KW-1185">Reference proteome</keyword>
<feature type="binding site" evidence="7">
    <location>
        <begin position="116"/>
        <end position="122"/>
    </location>
    <ligand>
        <name>ATP</name>
        <dbReference type="ChEBI" id="CHEBI:30616"/>
    </ligand>
</feature>
<feature type="domain" description="Mur ligase central" evidence="10">
    <location>
        <begin position="114"/>
        <end position="296"/>
    </location>
</feature>
<evidence type="ECO:0000256" key="3">
    <source>
        <dbReference type="ARBA" id="ARBA00022490"/>
    </source>
</evidence>
<dbReference type="Pfam" id="PF02875">
    <property type="entry name" value="Mur_ligase_C"/>
    <property type="match status" value="1"/>
</dbReference>
<dbReference type="Gene3D" id="3.40.1190.10">
    <property type="entry name" value="Mur-like, catalytic domain"/>
    <property type="match status" value="1"/>
</dbReference>
<dbReference type="InterPro" id="IPR036565">
    <property type="entry name" value="Mur-like_cat_sf"/>
</dbReference>
<dbReference type="GO" id="GO:0009252">
    <property type="term" value="P:peptidoglycan biosynthetic process"/>
    <property type="evidence" value="ECO:0007669"/>
    <property type="project" value="UniProtKB-UniRule"/>
</dbReference>
<dbReference type="InterPro" id="IPR004101">
    <property type="entry name" value="Mur_ligase_C"/>
</dbReference>
<feature type="domain" description="Mur ligase C-terminal" evidence="9">
    <location>
        <begin position="318"/>
        <end position="430"/>
    </location>
</feature>
<evidence type="ECO:0000256" key="1">
    <source>
        <dbReference type="ARBA" id="ARBA00004496"/>
    </source>
</evidence>
<dbReference type="Pfam" id="PF08245">
    <property type="entry name" value="Mur_ligase_M"/>
    <property type="match status" value="1"/>
</dbReference>
<keyword evidence="4 7" id="KW-0436">Ligase</keyword>
<reference evidence="11 12" key="1">
    <citation type="submission" date="2018-06" db="EMBL/GenBank/DDBJ databases">
        <authorList>
            <consortium name="Pathogen Informatics"/>
            <person name="Doyle S."/>
        </authorList>
    </citation>
    <scope>NUCLEOTIDE SEQUENCE [LARGE SCALE GENOMIC DNA]</scope>
    <source>
        <strain evidence="11 12">NCTC12858</strain>
    </source>
</reference>
<accession>A0A2X4PW39</accession>
<comment type="similarity">
    <text evidence="7">Belongs to the MurCDEF family.</text>
</comment>
<evidence type="ECO:0000313" key="11">
    <source>
        <dbReference type="EMBL" id="SQH72719.1"/>
    </source>
</evidence>
<dbReference type="Pfam" id="PF21799">
    <property type="entry name" value="MurD-like_N"/>
    <property type="match status" value="1"/>
</dbReference>
<dbReference type="NCBIfam" id="TIGR01087">
    <property type="entry name" value="murD"/>
    <property type="match status" value="1"/>
</dbReference>
<evidence type="ECO:0000259" key="10">
    <source>
        <dbReference type="Pfam" id="PF08245"/>
    </source>
</evidence>
<gene>
    <name evidence="7 11" type="primary">murD</name>
    <name evidence="11" type="ORF">NCTC12858_00546</name>
</gene>
<keyword evidence="6 7" id="KW-0067">ATP-binding</keyword>
<organism evidence="11 12">
    <name type="scientific">Porphyromonas crevioricanis</name>
    <dbReference type="NCBI Taxonomy" id="393921"/>
    <lineage>
        <taxon>Bacteria</taxon>
        <taxon>Pseudomonadati</taxon>
        <taxon>Bacteroidota</taxon>
        <taxon>Bacteroidia</taxon>
        <taxon>Bacteroidales</taxon>
        <taxon>Porphyromonadaceae</taxon>
        <taxon>Porphyromonas</taxon>
    </lineage>
</organism>
<proteinExistence type="inferred from homology"/>
<dbReference type="SUPFAM" id="SSF51984">
    <property type="entry name" value="MurCD N-terminal domain"/>
    <property type="match status" value="1"/>
</dbReference>
<evidence type="ECO:0000256" key="5">
    <source>
        <dbReference type="ARBA" id="ARBA00022741"/>
    </source>
</evidence>
<dbReference type="PRINTS" id="PR00411">
    <property type="entry name" value="PNDRDTASEI"/>
</dbReference>
<dbReference type="EC" id="6.3.2.9" evidence="7 8"/>
<dbReference type="InterPro" id="IPR036615">
    <property type="entry name" value="Mur_ligase_C_dom_sf"/>
</dbReference>
<comment type="pathway">
    <text evidence="2 7 8">Cell wall biogenesis; peptidoglycan biosynthesis.</text>
</comment>
<name>A0A2X4PW39_9PORP</name>
<dbReference type="EMBL" id="LS483447">
    <property type="protein sequence ID" value="SQH72719.1"/>
    <property type="molecule type" value="Genomic_DNA"/>
</dbReference>
<comment type="catalytic activity">
    <reaction evidence="7 8">
        <text>UDP-N-acetyl-alpha-D-muramoyl-L-alanine + D-glutamate + ATP = UDP-N-acetyl-alpha-D-muramoyl-L-alanyl-D-glutamate + ADP + phosphate + H(+)</text>
        <dbReference type="Rhea" id="RHEA:16429"/>
        <dbReference type="ChEBI" id="CHEBI:15378"/>
        <dbReference type="ChEBI" id="CHEBI:29986"/>
        <dbReference type="ChEBI" id="CHEBI:30616"/>
        <dbReference type="ChEBI" id="CHEBI:43474"/>
        <dbReference type="ChEBI" id="CHEBI:83898"/>
        <dbReference type="ChEBI" id="CHEBI:83900"/>
        <dbReference type="ChEBI" id="CHEBI:456216"/>
        <dbReference type="EC" id="6.3.2.9"/>
    </reaction>
</comment>
<dbReference type="GO" id="GO:0008764">
    <property type="term" value="F:UDP-N-acetylmuramoylalanine-D-glutamate ligase activity"/>
    <property type="evidence" value="ECO:0007669"/>
    <property type="project" value="UniProtKB-UniRule"/>
</dbReference>
<dbReference type="RefSeq" id="WP_023940724.1">
    <property type="nucleotide sequence ID" value="NZ_LS483447.1"/>
</dbReference>
<dbReference type="PANTHER" id="PTHR43692:SF1">
    <property type="entry name" value="UDP-N-ACETYLMURAMOYLALANINE--D-GLUTAMATE LIGASE"/>
    <property type="match status" value="1"/>
</dbReference>
<dbReference type="InterPro" id="IPR005762">
    <property type="entry name" value="MurD"/>
</dbReference>
<evidence type="ECO:0000256" key="2">
    <source>
        <dbReference type="ARBA" id="ARBA00004752"/>
    </source>
</evidence>
<dbReference type="SUPFAM" id="SSF53244">
    <property type="entry name" value="MurD-like peptide ligases, peptide-binding domain"/>
    <property type="match status" value="1"/>
</dbReference>
<dbReference type="HAMAP" id="MF_00639">
    <property type="entry name" value="MurD"/>
    <property type="match status" value="1"/>
</dbReference>
<dbReference type="GO" id="GO:0005524">
    <property type="term" value="F:ATP binding"/>
    <property type="evidence" value="ECO:0007669"/>
    <property type="project" value="UniProtKB-UniRule"/>
</dbReference>
<keyword evidence="7 8" id="KW-0573">Peptidoglycan synthesis</keyword>
<dbReference type="Gene3D" id="3.40.50.720">
    <property type="entry name" value="NAD(P)-binding Rossmann-like Domain"/>
    <property type="match status" value="1"/>
</dbReference>
<evidence type="ECO:0000256" key="4">
    <source>
        <dbReference type="ARBA" id="ARBA00022598"/>
    </source>
</evidence>
<dbReference type="InterPro" id="IPR013221">
    <property type="entry name" value="Mur_ligase_cen"/>
</dbReference>
<dbReference type="SUPFAM" id="SSF53623">
    <property type="entry name" value="MurD-like peptide ligases, catalytic domain"/>
    <property type="match status" value="1"/>
</dbReference>
<evidence type="ECO:0000256" key="6">
    <source>
        <dbReference type="ARBA" id="ARBA00022840"/>
    </source>
</evidence>
<dbReference type="GO" id="GO:0071555">
    <property type="term" value="P:cell wall organization"/>
    <property type="evidence" value="ECO:0007669"/>
    <property type="project" value="UniProtKB-KW"/>
</dbReference>
<evidence type="ECO:0000313" key="12">
    <source>
        <dbReference type="Proteomes" id="UP000249300"/>
    </source>
</evidence>
<keyword evidence="7 8" id="KW-0131">Cell cycle</keyword>
<evidence type="ECO:0000256" key="8">
    <source>
        <dbReference type="RuleBase" id="RU003664"/>
    </source>
</evidence>
<comment type="function">
    <text evidence="7 8">Cell wall formation. Catalyzes the addition of glutamate to the nucleotide precursor UDP-N-acetylmuramoyl-L-alanine (UMA).</text>
</comment>
<keyword evidence="7 8" id="KW-0133">Cell shape</keyword>
<dbReference type="Gene3D" id="3.90.190.20">
    <property type="entry name" value="Mur ligase, C-terminal domain"/>
    <property type="match status" value="1"/>
</dbReference>
<keyword evidence="7 8" id="KW-0132">Cell division</keyword>
<dbReference type="GO" id="GO:0005737">
    <property type="term" value="C:cytoplasm"/>
    <property type="evidence" value="ECO:0007669"/>
    <property type="project" value="UniProtKB-SubCell"/>
</dbReference>
<evidence type="ECO:0000256" key="7">
    <source>
        <dbReference type="HAMAP-Rule" id="MF_00639"/>
    </source>
</evidence>
<comment type="subcellular location">
    <subcellularLocation>
        <location evidence="1 7 8">Cytoplasm</location>
    </subcellularLocation>
</comment>
<sequence>MNSKPEKPFDIVVLGAGESGVGAAILANKHGLSVFVSDYGQIAPRHQEELAMYGIPYEQGRHSLELICHSLEVVKSPGVAETTPVMKAVRKAGISVISEIELAARYTDAYMIGISGSNGKTTTTMWLHHALRSAGLDVGLAGNIGFSLARQVAYEPHQYYVIELSSFQLDDMYKFKANIAILLNITPDHLDRYNHRFDLYAEAKMRIIQNMGPKESFIYWADDPYVNRRVKELAPDIQLLPFSISRNEGEVSAFLNDKDELEVKKNGEAIFCIKRSELALPGAHNLQNAMAVALAASVVGISNESLYQALHVFRNVPHRLEFVRSLKDVRYVNDSKATNIQSTVAALESMTPPIVLILGGTDKGNDYSVIEEAVKEKAIGLVFLGVDNDKLHKAFDGKVAQIADARSMPEAVRKATEMARPGSTVLLSPCCASFDLFSNYEDRGDQFRACALAMS</sequence>
<keyword evidence="5 7" id="KW-0547">Nucleotide-binding</keyword>
<dbReference type="KEGG" id="pcre:NCTC12858_00546"/>